<keyword evidence="4 6" id="KW-0378">Hydrolase</keyword>
<accession>A0A9X9WXR6</accession>
<gene>
    <name evidence="6 8" type="primary">rnd</name>
    <name evidence="8" type="ORF">GXW76_12260</name>
</gene>
<evidence type="ECO:0000256" key="5">
    <source>
        <dbReference type="ARBA" id="ARBA00022839"/>
    </source>
</evidence>
<evidence type="ECO:0000256" key="3">
    <source>
        <dbReference type="ARBA" id="ARBA00022722"/>
    </source>
</evidence>
<reference evidence="8" key="1">
    <citation type="submission" date="2020-01" db="EMBL/GenBank/DDBJ databases">
        <authorList>
            <person name="Rat A."/>
        </authorList>
    </citation>
    <scope>NUCLEOTIDE SEQUENCE</scope>
    <source>
        <strain evidence="8">LMG 31231</strain>
    </source>
</reference>
<dbReference type="GO" id="GO:0033890">
    <property type="term" value="F:ribonuclease D activity"/>
    <property type="evidence" value="ECO:0007669"/>
    <property type="project" value="UniProtKB-UniRule"/>
</dbReference>
<dbReference type="PANTHER" id="PTHR47649:SF1">
    <property type="entry name" value="RIBONUCLEASE D"/>
    <property type="match status" value="1"/>
</dbReference>
<dbReference type="InterPro" id="IPR012337">
    <property type="entry name" value="RNaseH-like_sf"/>
</dbReference>
<comment type="function">
    <text evidence="6">Exonuclease involved in the 3' processing of various precursor tRNAs. Initiates hydrolysis at the 3'-terminus of an RNA molecule and releases 5'-mononucleotides.</text>
</comment>
<comment type="subcellular location">
    <subcellularLocation>
        <location evidence="6">Cytoplasm</location>
    </subcellularLocation>
</comment>
<dbReference type="PROSITE" id="PS50967">
    <property type="entry name" value="HRDC"/>
    <property type="match status" value="1"/>
</dbReference>
<evidence type="ECO:0000256" key="4">
    <source>
        <dbReference type="ARBA" id="ARBA00022801"/>
    </source>
</evidence>
<dbReference type="Pfam" id="PF00570">
    <property type="entry name" value="HRDC"/>
    <property type="match status" value="1"/>
</dbReference>
<evidence type="ECO:0000259" key="7">
    <source>
        <dbReference type="PROSITE" id="PS50967"/>
    </source>
</evidence>
<proteinExistence type="inferred from homology"/>
<evidence type="ECO:0000313" key="8">
    <source>
        <dbReference type="EMBL" id="MBR0671945.1"/>
    </source>
</evidence>
<dbReference type="HAMAP" id="MF_01899">
    <property type="entry name" value="RNase_D"/>
    <property type="match status" value="1"/>
</dbReference>
<comment type="catalytic activity">
    <reaction evidence="6">
        <text>Exonucleolytic cleavage that removes extra residues from the 3'-terminus of tRNA to produce 5'-mononucleotides.</text>
        <dbReference type="EC" id="3.1.13.5"/>
    </reaction>
</comment>
<dbReference type="InterPro" id="IPR010997">
    <property type="entry name" value="HRDC-like_sf"/>
</dbReference>
<keyword evidence="5 6" id="KW-0269">Exonuclease</keyword>
<dbReference type="NCBIfam" id="TIGR01388">
    <property type="entry name" value="rnd"/>
    <property type="match status" value="1"/>
</dbReference>
<dbReference type="GO" id="GO:0008408">
    <property type="term" value="F:3'-5' exonuclease activity"/>
    <property type="evidence" value="ECO:0007669"/>
    <property type="project" value="InterPro"/>
</dbReference>
<dbReference type="RefSeq" id="WP_211862316.1">
    <property type="nucleotide sequence ID" value="NZ_JAAEDM010000029.1"/>
</dbReference>
<reference evidence="8" key="2">
    <citation type="journal article" date="2021" name="Syst. Appl. Microbiol.">
        <title>Roseomonas hellenica sp. nov., isolated from roots of wild-growing Alkanna tinctoria.</title>
        <authorList>
            <person name="Rat A."/>
            <person name="Naranjo H.D."/>
            <person name="Lebbe L."/>
            <person name="Cnockaert M."/>
            <person name="Krigas N."/>
            <person name="Grigoriadou K."/>
            <person name="Maloupa E."/>
            <person name="Willems A."/>
        </authorList>
    </citation>
    <scope>NUCLEOTIDE SEQUENCE</scope>
    <source>
        <strain evidence="8">LMG 31231</strain>
    </source>
</reference>
<evidence type="ECO:0000313" key="9">
    <source>
        <dbReference type="Proteomes" id="UP001138751"/>
    </source>
</evidence>
<dbReference type="InterPro" id="IPR002121">
    <property type="entry name" value="HRDC_dom"/>
</dbReference>
<comment type="caution">
    <text evidence="8">The sequence shown here is derived from an EMBL/GenBank/DDBJ whole genome shotgun (WGS) entry which is preliminary data.</text>
</comment>
<comment type="similarity">
    <text evidence="6">Belongs to the RNase D family.</text>
</comment>
<dbReference type="InterPro" id="IPR051086">
    <property type="entry name" value="RNase_D-like"/>
</dbReference>
<dbReference type="PANTHER" id="PTHR47649">
    <property type="entry name" value="RIBONUCLEASE D"/>
    <property type="match status" value="1"/>
</dbReference>
<dbReference type="GO" id="GO:0005737">
    <property type="term" value="C:cytoplasm"/>
    <property type="evidence" value="ECO:0007669"/>
    <property type="project" value="UniProtKB-SubCell"/>
</dbReference>
<dbReference type="InterPro" id="IPR006292">
    <property type="entry name" value="RNase_D"/>
</dbReference>
<dbReference type="GO" id="GO:0003676">
    <property type="term" value="F:nucleic acid binding"/>
    <property type="evidence" value="ECO:0007669"/>
    <property type="project" value="InterPro"/>
</dbReference>
<dbReference type="EMBL" id="JAAEDM010000029">
    <property type="protein sequence ID" value="MBR0671945.1"/>
    <property type="molecule type" value="Genomic_DNA"/>
</dbReference>
<keyword evidence="2 6" id="KW-0819">tRNA processing</keyword>
<name>A0A9X9WXR6_9PROT</name>
<dbReference type="CDD" id="cd06142">
    <property type="entry name" value="RNaseD_exo"/>
    <property type="match status" value="1"/>
</dbReference>
<dbReference type="InterPro" id="IPR036397">
    <property type="entry name" value="RNaseH_sf"/>
</dbReference>
<protein>
    <recommendedName>
        <fullName evidence="6">Ribonuclease D</fullName>
        <shortName evidence="6">RNase D</shortName>
        <ecNumber evidence="6">3.1.13.5</ecNumber>
    </recommendedName>
</protein>
<evidence type="ECO:0000256" key="2">
    <source>
        <dbReference type="ARBA" id="ARBA00022694"/>
    </source>
</evidence>
<dbReference type="Gene3D" id="1.10.150.80">
    <property type="entry name" value="HRDC domain"/>
    <property type="match status" value="1"/>
</dbReference>
<evidence type="ECO:0000256" key="6">
    <source>
        <dbReference type="HAMAP-Rule" id="MF_01899"/>
    </source>
</evidence>
<dbReference type="SMART" id="SM00341">
    <property type="entry name" value="HRDC"/>
    <property type="match status" value="1"/>
</dbReference>
<dbReference type="GO" id="GO:0042780">
    <property type="term" value="P:tRNA 3'-end processing"/>
    <property type="evidence" value="ECO:0007669"/>
    <property type="project" value="UniProtKB-UniRule"/>
</dbReference>
<comment type="cofactor">
    <cofactor evidence="6">
        <name>a divalent metal cation</name>
        <dbReference type="ChEBI" id="CHEBI:60240"/>
    </cofactor>
</comment>
<dbReference type="EC" id="3.1.13.5" evidence="6"/>
<dbReference type="SMART" id="SM00474">
    <property type="entry name" value="35EXOc"/>
    <property type="match status" value="1"/>
</dbReference>
<dbReference type="InterPro" id="IPR044876">
    <property type="entry name" value="HRDC_dom_sf"/>
</dbReference>
<dbReference type="AlphaFoldDB" id="A0A9X9WXR6"/>
<keyword evidence="1 6" id="KW-0963">Cytoplasm</keyword>
<keyword evidence="3 6" id="KW-0540">Nuclease</keyword>
<dbReference type="Proteomes" id="UP001138751">
    <property type="component" value="Unassembled WGS sequence"/>
</dbReference>
<dbReference type="Gene3D" id="3.30.420.10">
    <property type="entry name" value="Ribonuclease H-like superfamily/Ribonuclease H"/>
    <property type="match status" value="1"/>
</dbReference>
<dbReference type="SUPFAM" id="SSF47819">
    <property type="entry name" value="HRDC-like"/>
    <property type="match status" value="2"/>
</dbReference>
<dbReference type="SUPFAM" id="SSF53098">
    <property type="entry name" value="Ribonuclease H-like"/>
    <property type="match status" value="1"/>
</dbReference>
<keyword evidence="9" id="KW-1185">Reference proteome</keyword>
<evidence type="ECO:0000256" key="1">
    <source>
        <dbReference type="ARBA" id="ARBA00022490"/>
    </source>
</evidence>
<dbReference type="InterPro" id="IPR002562">
    <property type="entry name" value="3'-5'_exonuclease_dom"/>
</dbReference>
<sequence length="395" mass="42873">MSRRPAVAAEPTPVLITETEALAALCARLRTETFVTVDTEFMRERTYWPELCLVQLASDTEVALVDALAPGLDLAPLGELLADQAVTKVFHAARQDVEIFLLKFDAVPTPLFDTQVAAMVAGYGDQVSYDGLCRSLAGTQIDKAHRFSDWSARPLSAAQMAYAAADVTHLRKIYTALDARLRREGRLAWVAEEMGALADPATYRLDPESAWERLRPRTGNRRFLGMLRAVAAWREREAQRINIPRQRLVKDETLLEIAATMPETPADLARARGISEGFAKGRSGTGLLAAVKAGKEVPDEALPEAPKDRHGPPPSPALVSLLKVLLAAKSEEHNVAPRLLASSDDLDRLAAGDGTEVAALHGWRREVFGEAALALKTGRLALGVDGKRVKLIPAG</sequence>
<dbReference type="GO" id="GO:0000166">
    <property type="term" value="F:nucleotide binding"/>
    <property type="evidence" value="ECO:0007669"/>
    <property type="project" value="InterPro"/>
</dbReference>
<feature type="domain" description="HRDC" evidence="7">
    <location>
        <begin position="220"/>
        <end position="301"/>
    </location>
</feature>
<dbReference type="Pfam" id="PF01612">
    <property type="entry name" value="DNA_pol_A_exo1"/>
    <property type="match status" value="1"/>
</dbReference>
<organism evidence="8 9">
    <name type="scientific">Neoroseomonas soli</name>
    <dbReference type="NCBI Taxonomy" id="1081025"/>
    <lineage>
        <taxon>Bacteria</taxon>
        <taxon>Pseudomonadati</taxon>
        <taxon>Pseudomonadota</taxon>
        <taxon>Alphaproteobacteria</taxon>
        <taxon>Acetobacterales</taxon>
        <taxon>Acetobacteraceae</taxon>
        <taxon>Neoroseomonas</taxon>
    </lineage>
</organism>